<dbReference type="PROSITE" id="PS50801">
    <property type="entry name" value="STAS"/>
    <property type="match status" value="1"/>
</dbReference>
<dbReference type="AlphaFoldDB" id="A0A382QZH8"/>
<evidence type="ECO:0000313" key="2">
    <source>
        <dbReference type="EMBL" id="SVC90903.1"/>
    </source>
</evidence>
<gene>
    <name evidence="2" type="ORF">METZ01_LOCUS343757</name>
</gene>
<proteinExistence type="predicted"/>
<evidence type="ECO:0000259" key="1">
    <source>
        <dbReference type="PROSITE" id="PS50801"/>
    </source>
</evidence>
<name>A0A382QZH8_9ZZZZ</name>
<accession>A0A382QZH8</accession>
<dbReference type="Pfam" id="PF13466">
    <property type="entry name" value="STAS_2"/>
    <property type="match status" value="1"/>
</dbReference>
<dbReference type="EMBL" id="UINC01118041">
    <property type="protein sequence ID" value="SVC90903.1"/>
    <property type="molecule type" value="Genomic_DNA"/>
</dbReference>
<dbReference type="Gene3D" id="3.30.750.24">
    <property type="entry name" value="STAS domain"/>
    <property type="match status" value="1"/>
</dbReference>
<reference evidence="2" key="1">
    <citation type="submission" date="2018-05" db="EMBL/GenBank/DDBJ databases">
        <authorList>
            <person name="Lanie J.A."/>
            <person name="Ng W.-L."/>
            <person name="Kazmierczak K.M."/>
            <person name="Andrzejewski T.M."/>
            <person name="Davidsen T.M."/>
            <person name="Wayne K.J."/>
            <person name="Tettelin H."/>
            <person name="Glass J.I."/>
            <person name="Rusch D."/>
            <person name="Podicherti R."/>
            <person name="Tsui H.-C.T."/>
            <person name="Winkler M.E."/>
        </authorList>
    </citation>
    <scope>NUCLEOTIDE SEQUENCE</scope>
</reference>
<organism evidence="2">
    <name type="scientific">marine metagenome</name>
    <dbReference type="NCBI Taxonomy" id="408172"/>
    <lineage>
        <taxon>unclassified sequences</taxon>
        <taxon>metagenomes</taxon>
        <taxon>ecological metagenomes</taxon>
    </lineage>
</organism>
<dbReference type="InterPro" id="IPR058548">
    <property type="entry name" value="MlaB-like_STAS"/>
</dbReference>
<feature type="domain" description="STAS" evidence="1">
    <location>
        <begin position="14"/>
        <end position="96"/>
    </location>
</feature>
<dbReference type="InterPro" id="IPR036513">
    <property type="entry name" value="STAS_dom_sf"/>
</dbReference>
<sequence length="96" mass="10002">MTKLTQTGPSSWSFEGELTFATVAGMITAGPKVDPTTPAVVDLSGLTRGDSAGLSLLVEWLAAARASGGVLRYTGLPEKFARLARVAGLDFLNSNF</sequence>
<protein>
    <recommendedName>
        <fullName evidence="1">STAS domain-containing protein</fullName>
    </recommendedName>
</protein>
<dbReference type="CDD" id="cd07043">
    <property type="entry name" value="STAS_anti-anti-sigma_factors"/>
    <property type="match status" value="1"/>
</dbReference>
<dbReference type="SUPFAM" id="SSF52091">
    <property type="entry name" value="SpoIIaa-like"/>
    <property type="match status" value="1"/>
</dbReference>
<dbReference type="InterPro" id="IPR002645">
    <property type="entry name" value="STAS_dom"/>
</dbReference>